<accession>A0A5S4ZPX9</accession>
<comment type="caution">
    <text evidence="1">The sequence shown here is derived from an EMBL/GenBank/DDBJ whole genome shotgun (WGS) entry which is preliminary data.</text>
</comment>
<reference evidence="1 2" key="1">
    <citation type="submission" date="2019-07" db="EMBL/GenBank/DDBJ databases">
        <title>Genomic Encyclopedia of Type Strains, Phase I: the one thousand microbial genomes (KMG-I) project.</title>
        <authorList>
            <person name="Kyrpides N."/>
        </authorList>
    </citation>
    <scope>NUCLEOTIDE SEQUENCE [LARGE SCALE GENOMIC DNA]</scope>
    <source>
        <strain evidence="1 2">DSM 6562</strain>
    </source>
</reference>
<dbReference type="AlphaFoldDB" id="A0A5S4ZPX9"/>
<proteinExistence type="predicted"/>
<evidence type="ECO:0000313" key="2">
    <source>
        <dbReference type="Proteomes" id="UP000323166"/>
    </source>
</evidence>
<organism evidence="1 2">
    <name type="scientific">Desulfallas thermosapovorans DSM 6562</name>
    <dbReference type="NCBI Taxonomy" id="1121431"/>
    <lineage>
        <taxon>Bacteria</taxon>
        <taxon>Bacillati</taxon>
        <taxon>Bacillota</taxon>
        <taxon>Clostridia</taxon>
        <taxon>Eubacteriales</taxon>
        <taxon>Desulfallaceae</taxon>
        <taxon>Desulfallas</taxon>
    </lineage>
</organism>
<sequence length="41" mass="4925">MSRKQYNRPVLIVVPVFIFLLASKEVRLINQDPLDKQYYTK</sequence>
<evidence type="ECO:0000313" key="1">
    <source>
        <dbReference type="EMBL" id="TYO94952.1"/>
    </source>
</evidence>
<name>A0A5S4ZPX9_9FIRM</name>
<protein>
    <submittedName>
        <fullName evidence="1">Uncharacterized protein</fullName>
    </submittedName>
</protein>
<dbReference type="EMBL" id="VNHM01000010">
    <property type="protein sequence ID" value="TYO94952.1"/>
    <property type="molecule type" value="Genomic_DNA"/>
</dbReference>
<gene>
    <name evidence="1" type="ORF">LX24_01968</name>
</gene>
<dbReference type="Proteomes" id="UP000323166">
    <property type="component" value="Unassembled WGS sequence"/>
</dbReference>
<keyword evidence="2" id="KW-1185">Reference proteome</keyword>